<evidence type="ECO:0000256" key="4">
    <source>
        <dbReference type="ARBA" id="ARBA00023125"/>
    </source>
</evidence>
<feature type="domain" description="OmpR/PhoB-type" evidence="9">
    <location>
        <begin position="126"/>
        <end position="224"/>
    </location>
</feature>
<keyword evidence="11" id="KW-1185">Reference proteome</keyword>
<dbReference type="InterPro" id="IPR001789">
    <property type="entry name" value="Sig_transdc_resp-reg_receiver"/>
</dbReference>
<dbReference type="GO" id="GO:0032993">
    <property type="term" value="C:protein-DNA complex"/>
    <property type="evidence" value="ECO:0007669"/>
    <property type="project" value="TreeGrafter"/>
</dbReference>
<dbReference type="PROSITE" id="PS51755">
    <property type="entry name" value="OMPR_PHOB"/>
    <property type="match status" value="1"/>
</dbReference>
<dbReference type="SMART" id="SM00448">
    <property type="entry name" value="REC"/>
    <property type="match status" value="1"/>
</dbReference>
<evidence type="ECO:0000256" key="5">
    <source>
        <dbReference type="ARBA" id="ARBA00023163"/>
    </source>
</evidence>
<protein>
    <submittedName>
        <fullName evidence="10">Response regulator transcription factor</fullName>
    </submittedName>
</protein>
<evidence type="ECO:0000256" key="3">
    <source>
        <dbReference type="ARBA" id="ARBA00023015"/>
    </source>
</evidence>
<name>A0AAW9PV34_9CYAN</name>
<evidence type="ECO:0000256" key="6">
    <source>
        <dbReference type="PROSITE-ProRule" id="PRU00169"/>
    </source>
</evidence>
<dbReference type="CDD" id="cd00383">
    <property type="entry name" value="trans_reg_C"/>
    <property type="match status" value="1"/>
</dbReference>
<comment type="caution">
    <text evidence="10">The sequence shown here is derived from an EMBL/GenBank/DDBJ whole genome shotgun (WGS) entry which is preliminary data.</text>
</comment>
<dbReference type="PROSITE" id="PS50110">
    <property type="entry name" value="RESPONSE_REGULATORY"/>
    <property type="match status" value="1"/>
</dbReference>
<dbReference type="Gene3D" id="1.10.10.10">
    <property type="entry name" value="Winged helix-like DNA-binding domain superfamily/Winged helix DNA-binding domain"/>
    <property type="match status" value="1"/>
</dbReference>
<feature type="domain" description="Response regulatory" evidence="8">
    <location>
        <begin position="2"/>
        <end position="116"/>
    </location>
</feature>
<dbReference type="EMBL" id="JAZBJZ010000002">
    <property type="protein sequence ID" value="MEE3715334.1"/>
    <property type="molecule type" value="Genomic_DNA"/>
</dbReference>
<organism evidence="10 11">
    <name type="scientific">Tumidithrix elongata BACA0141</name>
    <dbReference type="NCBI Taxonomy" id="2716417"/>
    <lineage>
        <taxon>Bacteria</taxon>
        <taxon>Bacillati</taxon>
        <taxon>Cyanobacteriota</taxon>
        <taxon>Cyanophyceae</taxon>
        <taxon>Pseudanabaenales</taxon>
        <taxon>Pseudanabaenaceae</taxon>
        <taxon>Tumidithrix</taxon>
        <taxon>Tumidithrix elongata</taxon>
    </lineage>
</organism>
<dbReference type="SUPFAM" id="SSF52172">
    <property type="entry name" value="CheY-like"/>
    <property type="match status" value="1"/>
</dbReference>
<dbReference type="GO" id="GO:0005829">
    <property type="term" value="C:cytosol"/>
    <property type="evidence" value="ECO:0007669"/>
    <property type="project" value="TreeGrafter"/>
</dbReference>
<dbReference type="RefSeq" id="WP_330481750.1">
    <property type="nucleotide sequence ID" value="NZ_JAZBJZ010000002.1"/>
</dbReference>
<evidence type="ECO:0000256" key="2">
    <source>
        <dbReference type="ARBA" id="ARBA00023012"/>
    </source>
</evidence>
<reference evidence="10" key="1">
    <citation type="submission" date="2024-01" db="EMBL/GenBank/DDBJ databases">
        <title>Bank of Algae and Cyanobacteria of the Azores (BACA) strain genomes.</title>
        <authorList>
            <person name="Luz R."/>
            <person name="Cordeiro R."/>
            <person name="Fonseca A."/>
            <person name="Goncalves V."/>
        </authorList>
    </citation>
    <scope>NUCLEOTIDE SEQUENCE</scope>
    <source>
        <strain evidence="10">BACA0141</strain>
    </source>
</reference>
<dbReference type="GO" id="GO:0000156">
    <property type="term" value="F:phosphorelay response regulator activity"/>
    <property type="evidence" value="ECO:0007669"/>
    <property type="project" value="TreeGrafter"/>
</dbReference>
<feature type="modified residue" description="4-aspartylphosphate" evidence="6">
    <location>
        <position position="51"/>
    </location>
</feature>
<keyword evidence="5" id="KW-0804">Transcription</keyword>
<dbReference type="InterPro" id="IPR011006">
    <property type="entry name" value="CheY-like_superfamily"/>
</dbReference>
<evidence type="ECO:0000256" key="7">
    <source>
        <dbReference type="PROSITE-ProRule" id="PRU01091"/>
    </source>
</evidence>
<evidence type="ECO:0000259" key="8">
    <source>
        <dbReference type="PROSITE" id="PS50110"/>
    </source>
</evidence>
<evidence type="ECO:0000313" key="10">
    <source>
        <dbReference type="EMBL" id="MEE3715334.1"/>
    </source>
</evidence>
<dbReference type="FunFam" id="3.40.50.2300:FF:000001">
    <property type="entry name" value="DNA-binding response regulator PhoB"/>
    <property type="match status" value="1"/>
</dbReference>
<gene>
    <name evidence="10" type="ORF">V2H45_01085</name>
</gene>
<dbReference type="Gene3D" id="3.40.50.2300">
    <property type="match status" value="1"/>
</dbReference>
<dbReference type="InterPro" id="IPR016032">
    <property type="entry name" value="Sig_transdc_resp-reg_C-effctor"/>
</dbReference>
<proteinExistence type="predicted"/>
<dbReference type="InterPro" id="IPR039420">
    <property type="entry name" value="WalR-like"/>
</dbReference>
<dbReference type="SMART" id="SM00862">
    <property type="entry name" value="Trans_reg_C"/>
    <property type="match status" value="1"/>
</dbReference>
<dbReference type="Gene3D" id="6.10.250.690">
    <property type="match status" value="1"/>
</dbReference>
<evidence type="ECO:0000256" key="1">
    <source>
        <dbReference type="ARBA" id="ARBA00022553"/>
    </source>
</evidence>
<keyword evidence="1 6" id="KW-0597">Phosphoprotein</keyword>
<dbReference type="Pfam" id="PF00072">
    <property type="entry name" value="Response_reg"/>
    <property type="match status" value="1"/>
</dbReference>
<sequence length="224" mass="25440">MKILLVEDDRKTSETLVEALSDQSFVVDVAFDGETGWQMIQANQYSLILLDVMLPQLDGIRLCRSIRSRGLTIPIIMITARSSTVDKVIGLDSGADDFIAKPIDLLELFARIRVWQRREQGLKQVDTILKWENLELNLDTYEVTYNQHPVQLTPKEYALLELMIKNGRRVLSRGAIIENIWDIADSPSEYTVKAHLQSLRNKLIAVGASDDLIETVRGVGYRLK</sequence>
<evidence type="ECO:0000259" key="9">
    <source>
        <dbReference type="PROSITE" id="PS51755"/>
    </source>
</evidence>
<dbReference type="GO" id="GO:0006355">
    <property type="term" value="P:regulation of DNA-templated transcription"/>
    <property type="evidence" value="ECO:0007669"/>
    <property type="project" value="InterPro"/>
</dbReference>
<keyword evidence="4 7" id="KW-0238">DNA-binding</keyword>
<dbReference type="PANTHER" id="PTHR48111">
    <property type="entry name" value="REGULATOR OF RPOS"/>
    <property type="match status" value="1"/>
</dbReference>
<accession>A0AAW9PV34</accession>
<dbReference type="InterPro" id="IPR036388">
    <property type="entry name" value="WH-like_DNA-bd_sf"/>
</dbReference>
<keyword evidence="2" id="KW-0902">Two-component regulatory system</keyword>
<feature type="DNA-binding region" description="OmpR/PhoB-type" evidence="7">
    <location>
        <begin position="126"/>
        <end position="224"/>
    </location>
</feature>
<dbReference type="CDD" id="cd19935">
    <property type="entry name" value="REC_OmpR_CusR-like"/>
    <property type="match status" value="1"/>
</dbReference>
<dbReference type="Pfam" id="PF00486">
    <property type="entry name" value="Trans_reg_C"/>
    <property type="match status" value="1"/>
</dbReference>
<dbReference type="PANTHER" id="PTHR48111:SF15">
    <property type="entry name" value="OMPR SUBFAMILY"/>
    <property type="match status" value="1"/>
</dbReference>
<keyword evidence="3" id="KW-0805">Transcription regulation</keyword>
<dbReference type="InterPro" id="IPR001867">
    <property type="entry name" value="OmpR/PhoB-type_DNA-bd"/>
</dbReference>
<evidence type="ECO:0000313" key="11">
    <source>
        <dbReference type="Proteomes" id="UP001333818"/>
    </source>
</evidence>
<dbReference type="Proteomes" id="UP001333818">
    <property type="component" value="Unassembled WGS sequence"/>
</dbReference>
<dbReference type="SUPFAM" id="SSF46894">
    <property type="entry name" value="C-terminal effector domain of the bipartite response regulators"/>
    <property type="match status" value="1"/>
</dbReference>
<dbReference type="GO" id="GO:0000976">
    <property type="term" value="F:transcription cis-regulatory region binding"/>
    <property type="evidence" value="ECO:0007669"/>
    <property type="project" value="TreeGrafter"/>
</dbReference>
<dbReference type="AlphaFoldDB" id="A0AAW9PV34"/>